<name>A0ABI7W3S9_FELCA</name>
<accession>A0ABI7W3S9</accession>
<keyword evidence="1" id="KW-0812">Transmembrane</keyword>
<evidence type="ECO:0000313" key="3">
    <source>
        <dbReference type="Proteomes" id="UP000823872"/>
    </source>
</evidence>
<sequence>MSFANIFSHSVGCLLVLLVVSFAVQKLFIFIRSHKRLLRLRSERSFPAFSSKVVMVSCLPFRSFIHFEFIFVNGVRKWSSFNLLHVAVQFSQHHLLKRLSFFHWMFKAGFLRNLNDMRHSLTPACNF</sequence>
<protein>
    <recommendedName>
        <fullName evidence="4">Secreted protein</fullName>
    </recommendedName>
</protein>
<evidence type="ECO:0000313" key="2">
    <source>
        <dbReference type="Ensembl" id="ENSFCTP00005005026.1"/>
    </source>
</evidence>
<feature type="transmembrane region" description="Helical" evidence="1">
    <location>
        <begin position="6"/>
        <end position="31"/>
    </location>
</feature>
<evidence type="ECO:0008006" key="4">
    <source>
        <dbReference type="Google" id="ProtNLM"/>
    </source>
</evidence>
<evidence type="ECO:0000256" key="1">
    <source>
        <dbReference type="SAM" id="Phobius"/>
    </source>
</evidence>
<reference evidence="2 3" key="1">
    <citation type="submission" date="2021-02" db="EMBL/GenBank/DDBJ databases">
        <title>Safari Cat Assemblies.</title>
        <authorList>
            <person name="Bredemeyer K.R."/>
            <person name="Murphy W.J."/>
        </authorList>
    </citation>
    <scope>NUCLEOTIDE SEQUENCE [LARGE SCALE GENOMIC DNA]</scope>
</reference>
<organism evidence="2 3">
    <name type="scientific">Felis catus</name>
    <name type="common">Cat</name>
    <name type="synonym">Felis silvestris catus</name>
    <dbReference type="NCBI Taxonomy" id="9685"/>
    <lineage>
        <taxon>Eukaryota</taxon>
        <taxon>Metazoa</taxon>
        <taxon>Chordata</taxon>
        <taxon>Craniata</taxon>
        <taxon>Vertebrata</taxon>
        <taxon>Euteleostomi</taxon>
        <taxon>Mammalia</taxon>
        <taxon>Eutheria</taxon>
        <taxon>Laurasiatheria</taxon>
        <taxon>Carnivora</taxon>
        <taxon>Feliformia</taxon>
        <taxon>Felidae</taxon>
        <taxon>Felinae</taxon>
        <taxon>Felis</taxon>
    </lineage>
</organism>
<proteinExistence type="predicted"/>
<keyword evidence="3" id="KW-1185">Reference proteome</keyword>
<dbReference type="Proteomes" id="UP000823872">
    <property type="component" value="Chromosome X"/>
</dbReference>
<reference evidence="2" key="3">
    <citation type="submission" date="2025-09" db="UniProtKB">
        <authorList>
            <consortium name="Ensembl"/>
        </authorList>
    </citation>
    <scope>IDENTIFICATION</scope>
    <source>
        <strain evidence="2">breed Abyssinian</strain>
    </source>
</reference>
<keyword evidence="1" id="KW-0472">Membrane</keyword>
<dbReference type="GeneTree" id="ENSGT01140000286561"/>
<reference evidence="2" key="2">
    <citation type="submission" date="2025-08" db="UniProtKB">
        <authorList>
            <consortium name="Ensembl"/>
        </authorList>
    </citation>
    <scope>IDENTIFICATION</scope>
    <source>
        <strain evidence="2">breed Abyssinian</strain>
    </source>
</reference>
<keyword evidence="1" id="KW-1133">Transmembrane helix</keyword>
<gene>
    <name evidence="2" type="primary">C16orf92</name>
</gene>
<dbReference type="Ensembl" id="ENSFCTT00005007900.1">
    <property type="protein sequence ID" value="ENSFCTP00005005026.1"/>
    <property type="gene ID" value="ENSFCTG00005002935.1"/>
</dbReference>